<dbReference type="Pfam" id="PF01494">
    <property type="entry name" value="FAD_binding_3"/>
    <property type="match status" value="2"/>
</dbReference>
<gene>
    <name evidence="7" type="ORF">SCLTRI_LOCUS3599</name>
</gene>
<keyword evidence="8" id="KW-1185">Reference proteome</keyword>
<keyword evidence="5" id="KW-0503">Monooxygenase</keyword>
<protein>
    <submittedName>
        <fullName evidence="7">68e2cd6b-572c-44d9-9c50-8cdbba58a068</fullName>
    </submittedName>
</protein>
<dbReference type="GO" id="GO:0004497">
    <property type="term" value="F:monooxygenase activity"/>
    <property type="evidence" value="ECO:0007669"/>
    <property type="project" value="UniProtKB-KW"/>
</dbReference>
<name>A0A8H2ZLZ3_9HELO</name>
<evidence type="ECO:0000313" key="8">
    <source>
        <dbReference type="Proteomes" id="UP000624404"/>
    </source>
</evidence>
<accession>A0A8H2ZLZ3</accession>
<dbReference type="InterPro" id="IPR036188">
    <property type="entry name" value="FAD/NAD-bd_sf"/>
</dbReference>
<dbReference type="SUPFAM" id="SSF54373">
    <property type="entry name" value="FAD-linked reductases, C-terminal domain"/>
    <property type="match status" value="1"/>
</dbReference>
<dbReference type="AlphaFoldDB" id="A0A8H2ZLZ3"/>
<evidence type="ECO:0000256" key="4">
    <source>
        <dbReference type="ARBA" id="ARBA00023002"/>
    </source>
</evidence>
<organism evidence="7 8">
    <name type="scientific">Sclerotinia trifoliorum</name>
    <dbReference type="NCBI Taxonomy" id="28548"/>
    <lineage>
        <taxon>Eukaryota</taxon>
        <taxon>Fungi</taxon>
        <taxon>Dikarya</taxon>
        <taxon>Ascomycota</taxon>
        <taxon>Pezizomycotina</taxon>
        <taxon>Leotiomycetes</taxon>
        <taxon>Helotiales</taxon>
        <taxon>Sclerotiniaceae</taxon>
        <taxon>Sclerotinia</taxon>
    </lineage>
</organism>
<evidence type="ECO:0000256" key="1">
    <source>
        <dbReference type="ARBA" id="ARBA00007992"/>
    </source>
</evidence>
<dbReference type="SUPFAM" id="SSF51905">
    <property type="entry name" value="FAD/NAD(P)-binding domain"/>
    <property type="match status" value="1"/>
</dbReference>
<keyword evidence="2" id="KW-0285">Flavoprotein</keyword>
<keyword evidence="4" id="KW-0560">Oxidoreductase</keyword>
<dbReference type="InterPro" id="IPR050493">
    <property type="entry name" value="FAD-dep_Monooxygenase_BioMet"/>
</dbReference>
<dbReference type="OrthoDB" id="16820at2759"/>
<dbReference type="GO" id="GO:0071949">
    <property type="term" value="F:FAD binding"/>
    <property type="evidence" value="ECO:0007669"/>
    <property type="project" value="InterPro"/>
</dbReference>
<evidence type="ECO:0000259" key="6">
    <source>
        <dbReference type="Pfam" id="PF01494"/>
    </source>
</evidence>
<sequence length="435" mass="48180">MNSTETKMPLRVLVVGAGLAGLAAALSTKLANPSHEVTILETVSELAEVGAGLQITPNASRLFKKWGIYDDLAPKATFPKALSVWRFDGTKRLAYSSDFQEKINERYGAPFWGMHRVDLQRALCARCDELGVIIRLSSRVTSLDFEKTVITLEGGKTIEGDVILCTDGIYSATRSQFLGHSCPPNPTGDLAYRIVIDKSTLSGPDAEKLTAFIDSHSVNFWAGPDTHVVSYTMRGGDLFNIVLLCPDNLPPGLSRSTGDLEEMKGLFEGWDPVLRAFLEQVKEVAKWRLMHLEPLERWTSEKGTFWMAGDACHPMLPYLAQGANSSLEDGAVMGYLLGKVNVETKDEQLRKAARIYEELRKGRGEGIARETWGQRESFHMVDGEEQVKRDEILLAGPSVNGGFPSRWQDFGGAQKWLYGYDAYAEAEKGFEKSPF</sequence>
<keyword evidence="3" id="KW-0274">FAD</keyword>
<feature type="domain" description="FAD-binding" evidence="6">
    <location>
        <begin position="301"/>
        <end position="352"/>
    </location>
</feature>
<dbReference type="PANTHER" id="PTHR13789">
    <property type="entry name" value="MONOOXYGENASE"/>
    <property type="match status" value="1"/>
</dbReference>
<evidence type="ECO:0000256" key="5">
    <source>
        <dbReference type="ARBA" id="ARBA00023033"/>
    </source>
</evidence>
<comment type="similarity">
    <text evidence="1">Belongs to the paxM FAD-dependent monooxygenase family.</text>
</comment>
<evidence type="ECO:0000256" key="2">
    <source>
        <dbReference type="ARBA" id="ARBA00022630"/>
    </source>
</evidence>
<dbReference type="InterPro" id="IPR002938">
    <property type="entry name" value="FAD-bd"/>
</dbReference>
<dbReference type="FunFam" id="3.50.50.60:FF:000115">
    <property type="entry name" value="Salicylate hydroxylase, putative"/>
    <property type="match status" value="1"/>
</dbReference>
<evidence type="ECO:0000313" key="7">
    <source>
        <dbReference type="EMBL" id="CAD6443807.1"/>
    </source>
</evidence>
<dbReference type="PANTHER" id="PTHR13789:SF238">
    <property type="entry name" value="PUTATIVE (AFU_ORTHOLOGUE AFUA_2G01680)-RELATED"/>
    <property type="match status" value="1"/>
</dbReference>
<evidence type="ECO:0000256" key="3">
    <source>
        <dbReference type="ARBA" id="ARBA00022827"/>
    </source>
</evidence>
<dbReference type="Proteomes" id="UP000624404">
    <property type="component" value="Unassembled WGS sequence"/>
</dbReference>
<dbReference type="Gene3D" id="3.50.50.60">
    <property type="entry name" value="FAD/NAD(P)-binding domain"/>
    <property type="match status" value="1"/>
</dbReference>
<dbReference type="PRINTS" id="PR00420">
    <property type="entry name" value="RNGMNOXGNASE"/>
</dbReference>
<comment type="caution">
    <text evidence="7">The sequence shown here is derived from an EMBL/GenBank/DDBJ whole genome shotgun (WGS) entry which is preliminary data.</text>
</comment>
<dbReference type="EMBL" id="CAJHIA010000011">
    <property type="protein sequence ID" value="CAD6443807.1"/>
    <property type="molecule type" value="Genomic_DNA"/>
</dbReference>
<feature type="domain" description="FAD-binding" evidence="6">
    <location>
        <begin position="11"/>
        <end position="176"/>
    </location>
</feature>
<reference evidence="7" key="1">
    <citation type="submission" date="2020-10" db="EMBL/GenBank/DDBJ databases">
        <authorList>
            <person name="Kusch S."/>
        </authorList>
    </citation>
    <scope>NUCLEOTIDE SEQUENCE</scope>
    <source>
        <strain evidence="7">SwB9</strain>
    </source>
</reference>
<proteinExistence type="inferred from homology"/>